<accession>B0CBE2</accession>
<feature type="transmembrane region" description="Helical" evidence="1">
    <location>
        <begin position="44"/>
        <end position="67"/>
    </location>
</feature>
<protein>
    <recommendedName>
        <fullName evidence="4">DUF2839 domain-containing protein</fullName>
    </recommendedName>
</protein>
<evidence type="ECO:0000313" key="3">
    <source>
        <dbReference type="Proteomes" id="UP000000268"/>
    </source>
</evidence>
<organism evidence="2 3">
    <name type="scientific">Acaryochloris marina (strain MBIC 11017)</name>
    <dbReference type="NCBI Taxonomy" id="329726"/>
    <lineage>
        <taxon>Bacteria</taxon>
        <taxon>Bacillati</taxon>
        <taxon>Cyanobacteriota</taxon>
        <taxon>Cyanophyceae</taxon>
        <taxon>Acaryochloridales</taxon>
        <taxon>Acaryochloridaceae</taxon>
        <taxon>Acaryochloris</taxon>
    </lineage>
</organism>
<keyword evidence="1" id="KW-1133">Transmembrane helix</keyword>
<keyword evidence="1" id="KW-0812">Transmembrane</keyword>
<dbReference type="KEGG" id="amr:AM1_2930"/>
<evidence type="ECO:0000256" key="1">
    <source>
        <dbReference type="SAM" id="Phobius"/>
    </source>
</evidence>
<dbReference type="OrthoDB" id="541226at2"/>
<proteinExistence type="predicted"/>
<gene>
    <name evidence="2" type="ordered locus">AM1_2930</name>
</gene>
<dbReference type="eggNOG" id="ENOG5032YG9">
    <property type="taxonomic scope" value="Bacteria"/>
</dbReference>
<dbReference type="InterPro" id="IPR021262">
    <property type="entry name" value="DUF2839"/>
</dbReference>
<dbReference type="AlphaFoldDB" id="B0CBE2"/>
<dbReference type="Pfam" id="PF10999">
    <property type="entry name" value="DUF2839"/>
    <property type="match status" value="1"/>
</dbReference>
<keyword evidence="1" id="KW-0472">Membrane</keyword>
<evidence type="ECO:0000313" key="2">
    <source>
        <dbReference type="EMBL" id="ABW27927.1"/>
    </source>
</evidence>
<sequence length="75" mass="8548">MGEAKRRQETLGNDYGKESKMVSWFPLTKSQLEKIYNLVMKGSWVGIFLVLASWLVVRFIGPAFGLWELVPTEGL</sequence>
<dbReference type="STRING" id="329726.AM1_2930"/>
<keyword evidence="3" id="KW-1185">Reference proteome</keyword>
<dbReference type="Proteomes" id="UP000000268">
    <property type="component" value="Chromosome"/>
</dbReference>
<dbReference type="RefSeq" id="WP_012163362.1">
    <property type="nucleotide sequence ID" value="NC_009925.1"/>
</dbReference>
<dbReference type="HOGENOM" id="CLU_186199_0_0_3"/>
<evidence type="ECO:0008006" key="4">
    <source>
        <dbReference type="Google" id="ProtNLM"/>
    </source>
</evidence>
<reference evidence="2 3" key="1">
    <citation type="journal article" date="2008" name="Proc. Natl. Acad. Sci. U.S.A.">
        <title>Niche adaptation and genome expansion in the chlorophyll d-producing cyanobacterium Acaryochloris marina.</title>
        <authorList>
            <person name="Swingley W.D."/>
            <person name="Chen M."/>
            <person name="Cheung P.C."/>
            <person name="Conrad A.L."/>
            <person name="Dejesa L.C."/>
            <person name="Hao J."/>
            <person name="Honchak B.M."/>
            <person name="Karbach L.E."/>
            <person name="Kurdoglu A."/>
            <person name="Lahiri S."/>
            <person name="Mastrian S.D."/>
            <person name="Miyashita H."/>
            <person name="Page L."/>
            <person name="Ramakrishna P."/>
            <person name="Satoh S."/>
            <person name="Sattley W.M."/>
            <person name="Shimada Y."/>
            <person name="Taylor H.L."/>
            <person name="Tomo T."/>
            <person name="Tsuchiya T."/>
            <person name="Wang Z.T."/>
            <person name="Raymond J."/>
            <person name="Mimuro M."/>
            <person name="Blankenship R.E."/>
            <person name="Touchman J.W."/>
        </authorList>
    </citation>
    <scope>NUCLEOTIDE SEQUENCE [LARGE SCALE GENOMIC DNA]</scope>
    <source>
        <strain evidence="3">MBIC 11017</strain>
    </source>
</reference>
<dbReference type="EMBL" id="CP000828">
    <property type="protein sequence ID" value="ABW27927.1"/>
    <property type="molecule type" value="Genomic_DNA"/>
</dbReference>
<name>B0CBE2_ACAM1</name>